<dbReference type="RefSeq" id="WP_021119514.1">
    <property type="nucleotide sequence ID" value="NZ_APJW01000001.1"/>
</dbReference>
<evidence type="ECO:0000259" key="3">
    <source>
        <dbReference type="PROSITE" id="PS50885"/>
    </source>
</evidence>
<accession>A0ABP2XEY1</accession>
<dbReference type="Gene3D" id="3.60.40.10">
    <property type="entry name" value="PPM-type phosphatase domain"/>
    <property type="match status" value="1"/>
</dbReference>
<dbReference type="Proteomes" id="UP000016064">
    <property type="component" value="Unassembled WGS sequence"/>
</dbReference>
<dbReference type="SMART" id="SM00304">
    <property type="entry name" value="HAMP"/>
    <property type="match status" value="1"/>
</dbReference>
<protein>
    <submittedName>
        <fullName evidence="4">HAMP domain protein</fullName>
    </submittedName>
</protein>
<dbReference type="Pfam" id="PF07228">
    <property type="entry name" value="SpoIIE"/>
    <property type="match status" value="1"/>
</dbReference>
<dbReference type="InterPro" id="IPR052016">
    <property type="entry name" value="Bact_Sigma-Reg"/>
</dbReference>
<dbReference type="Pfam" id="PF00672">
    <property type="entry name" value="HAMP"/>
    <property type="match status" value="1"/>
</dbReference>
<keyword evidence="2" id="KW-0472">Membrane</keyword>
<dbReference type="InterPro" id="IPR003660">
    <property type="entry name" value="HAMP_dom"/>
</dbReference>
<dbReference type="PANTHER" id="PTHR43156">
    <property type="entry name" value="STAGE II SPORULATION PROTEIN E-RELATED"/>
    <property type="match status" value="1"/>
</dbReference>
<dbReference type="EMBL" id="APJW01000001">
    <property type="protein sequence ID" value="EQM62927.1"/>
    <property type="molecule type" value="Genomic_DNA"/>
</dbReference>
<keyword evidence="2" id="KW-1133">Transmembrane helix</keyword>
<dbReference type="Gene3D" id="3.30.450.20">
    <property type="entry name" value="PAS domain"/>
    <property type="match status" value="1"/>
</dbReference>
<dbReference type="SUPFAM" id="SSF81606">
    <property type="entry name" value="PP2C-like"/>
    <property type="match status" value="1"/>
</dbReference>
<comment type="caution">
    <text evidence="4">The sequence shown here is derived from an EMBL/GenBank/DDBJ whole genome shotgun (WGS) entry which is preliminary data.</text>
</comment>
<dbReference type="InterPro" id="IPR001932">
    <property type="entry name" value="PPM-type_phosphatase-like_dom"/>
</dbReference>
<evidence type="ECO:0000256" key="2">
    <source>
        <dbReference type="SAM" id="Phobius"/>
    </source>
</evidence>
<keyword evidence="1" id="KW-0378">Hydrolase</keyword>
<dbReference type="PANTHER" id="PTHR43156:SF2">
    <property type="entry name" value="STAGE II SPORULATION PROTEIN E"/>
    <property type="match status" value="1"/>
</dbReference>
<organism evidence="4 5">
    <name type="scientific">Chlamydia ibidis 10-1398/6</name>
    <dbReference type="NCBI Taxonomy" id="1046581"/>
    <lineage>
        <taxon>Bacteria</taxon>
        <taxon>Pseudomonadati</taxon>
        <taxon>Chlamydiota</taxon>
        <taxon>Chlamydiia</taxon>
        <taxon>Chlamydiales</taxon>
        <taxon>Chlamydiaceae</taxon>
        <taxon>Chlamydia/Chlamydophila group</taxon>
        <taxon>Chlamydia</taxon>
    </lineage>
</organism>
<dbReference type="PROSITE" id="PS50885">
    <property type="entry name" value="HAMP"/>
    <property type="match status" value="1"/>
</dbReference>
<evidence type="ECO:0000313" key="5">
    <source>
        <dbReference type="Proteomes" id="UP000016064"/>
    </source>
</evidence>
<feature type="transmembrane region" description="Helical" evidence="2">
    <location>
        <begin position="12"/>
        <end position="33"/>
    </location>
</feature>
<feature type="domain" description="HAMP" evidence="3">
    <location>
        <begin position="325"/>
        <end position="377"/>
    </location>
</feature>
<dbReference type="InterPro" id="IPR036457">
    <property type="entry name" value="PPM-type-like_dom_sf"/>
</dbReference>
<gene>
    <name evidence="4" type="ORF">H359_0007</name>
</gene>
<feature type="transmembrane region" description="Helical" evidence="2">
    <location>
        <begin position="304"/>
        <end position="324"/>
    </location>
</feature>
<evidence type="ECO:0000313" key="4">
    <source>
        <dbReference type="EMBL" id="EQM62927.1"/>
    </source>
</evidence>
<name>A0ABP2XEY1_9CHLA</name>
<proteinExistence type="predicted"/>
<reference evidence="4 5" key="1">
    <citation type="submission" date="2013-07" db="EMBL/GenBank/DDBJ databases">
        <title>Isolation of a new Chlamydia species from the feral Sacred Ibis (Threskiornis aethiopicus): Chlamydia ibidis.</title>
        <authorList>
            <person name="Vorimore F."/>
            <person name="Hsia R.-C."/>
            <person name="Huot-Creasy H."/>
            <person name="Bastian S."/>
            <person name="Deruyter L."/>
            <person name="Passet A."/>
            <person name="Sachse K."/>
            <person name="Bavoil P."/>
            <person name="Myers G."/>
            <person name="Laroucau K."/>
        </authorList>
    </citation>
    <scope>NUCLEOTIDE SEQUENCE [LARGE SCALE GENOMIC DNA]</scope>
    <source>
        <strain evidence="4 5">10-1398/6</strain>
    </source>
</reference>
<dbReference type="Gene3D" id="6.10.340.10">
    <property type="match status" value="1"/>
</dbReference>
<keyword evidence="2" id="KW-0812">Transmembrane</keyword>
<keyword evidence="5" id="KW-1185">Reference proteome</keyword>
<sequence>MISFTKTIGYRLWLACVVAIILPLGLNIVLLGMKQYRHTLAFASLAFQENAGSKANTLSQIAPLNADILSLFTDVLDLDESMIHSPNLKLSQDMEKIFRSTYEEISLINFSPNGDKIVVASSVPDKLGKNYNHIINITDEKTFLATLKQSRDNHQIYSVMQANIFDSDTHQILGMLYTTYNIENFLKDLLINTQSYLTIKTAIVSPNGVILKAADPELYLHSIYPNTKQGSVCDIFLNEKPCSGFGLIKFLKLSPIHLGKGFYSFKINNKEVWGYLTRVPTMDFSVLSYSEKDAIFAPLWKRSLLYSAYFLCIAIGSSLAYYVAKRISQPIRKLATVMIQTSQDHPQIYVDDSLGFEVNRLGQIFNAMVRNLNQQQILAQKNYEIKETAQNALLLGEQAQQRLLPNTLPFYPYVELAKAYIPAITVGGDFFDIFVVGDNDNAKLFLVVADASGKGVYACGYSLFLKNMLRTFLSESSSIESAIKKTSSIFYSNTGDSGMFVTLCVYCYSYKTNVIEYYSCGHNPACYLTPDGEVSFLAHPGMALGFVENVPEISTKQFHPQPGSLIVLYSDGITEANNKYSEMFGEERLKNIVKTLTKKSAENAMHSLMLAVHNFVGNQEQHDDITLVILKISES</sequence>
<evidence type="ECO:0000256" key="1">
    <source>
        <dbReference type="ARBA" id="ARBA00022801"/>
    </source>
</evidence>
<dbReference type="SMART" id="SM00331">
    <property type="entry name" value="PP2C_SIG"/>
    <property type="match status" value="1"/>
</dbReference>